<proteinExistence type="predicted"/>
<reference evidence="1 2" key="1">
    <citation type="journal article" date="2011" name="Genome Biol.">
        <title>Comparative genome sequence analysis underscores mycoparasitism as the ancestral life style of Trichoderma.</title>
        <authorList>
            <person name="Kubicek C.P."/>
            <person name="Herrera-Estrella A."/>
            <person name="Seidl-Seiboth V."/>
            <person name="Martinez D.A."/>
            <person name="Druzhinina I.S."/>
            <person name="Thon M."/>
            <person name="Zeilinger S."/>
            <person name="Casas-Flores S."/>
            <person name="Horwitz B.A."/>
            <person name="Mukherjee P.K."/>
            <person name="Mukherjee M."/>
            <person name="Kredics L."/>
            <person name="Alcaraz L.D."/>
            <person name="Aerts A."/>
            <person name="Antal Z."/>
            <person name="Atanasova L."/>
            <person name="Cervantes-Badillo M.G."/>
            <person name="Challacombe J."/>
            <person name="Chertkov O."/>
            <person name="McCluskey K."/>
            <person name="Coulpier F."/>
            <person name="Deshpande N."/>
            <person name="von Doehren H."/>
            <person name="Ebbole D.J."/>
            <person name="Esquivel-Naranjo E.U."/>
            <person name="Fekete E."/>
            <person name="Flipphi M."/>
            <person name="Glaser F."/>
            <person name="Gomez-Rodriguez E.Y."/>
            <person name="Gruber S."/>
            <person name="Han C."/>
            <person name="Henrissat B."/>
            <person name="Hermosa R."/>
            <person name="Hernandez-Onate M."/>
            <person name="Karaffa L."/>
            <person name="Kosti I."/>
            <person name="Le Crom S."/>
            <person name="Lindquist E."/>
            <person name="Lucas S."/>
            <person name="Luebeck M."/>
            <person name="Luebeck P.S."/>
            <person name="Margeot A."/>
            <person name="Metz B."/>
            <person name="Misra M."/>
            <person name="Nevalainen H."/>
            <person name="Omann M."/>
            <person name="Packer N."/>
            <person name="Perrone G."/>
            <person name="Uresti-Rivera E.E."/>
            <person name="Salamov A."/>
            <person name="Schmoll M."/>
            <person name="Seiboth B."/>
            <person name="Shapiro H."/>
            <person name="Sukno S."/>
            <person name="Tamayo-Ramos J.A."/>
            <person name="Tisch D."/>
            <person name="Wiest A."/>
            <person name="Wilkinson H.H."/>
            <person name="Zhang M."/>
            <person name="Coutinho P.M."/>
            <person name="Kenerley C.M."/>
            <person name="Monte E."/>
            <person name="Baker S.E."/>
            <person name="Grigoriev I.V."/>
        </authorList>
    </citation>
    <scope>NUCLEOTIDE SEQUENCE [LARGE SCALE GENOMIC DNA]</scope>
    <source>
        <strain evidence="2">Gv29-8 / FGSC 10586</strain>
    </source>
</reference>
<dbReference type="VEuPathDB" id="FungiDB:TRIVIDRAFT_69706"/>
<keyword evidence="2" id="KW-1185">Reference proteome</keyword>
<accession>G9MXJ6</accession>
<dbReference type="OrthoDB" id="10520976at2759"/>
<sequence>MPRDHHKERPKKRLALRIARLIPSFIASSCRNCIATLSALGTDDDTLVVTSDIPNTRCMGSSQPRGGPNADRDISSIPKFLVALLLGCKGWSTPSDGRVTFATHWG</sequence>
<name>G9MXJ6_HYPVG</name>
<protein>
    <submittedName>
        <fullName evidence="1">Uncharacterized protein</fullName>
    </submittedName>
</protein>
<comment type="caution">
    <text evidence="1">The sequence shown here is derived from an EMBL/GenBank/DDBJ whole genome shotgun (WGS) entry which is preliminary data.</text>
</comment>
<dbReference type="GeneID" id="25797271"/>
<gene>
    <name evidence="1" type="ORF">TRIVIDRAFT_69706</name>
</gene>
<dbReference type="InParanoid" id="G9MXJ6"/>
<evidence type="ECO:0000313" key="2">
    <source>
        <dbReference type="Proteomes" id="UP000007115"/>
    </source>
</evidence>
<dbReference type="RefSeq" id="XP_013955087.1">
    <property type="nucleotide sequence ID" value="XM_014099612.1"/>
</dbReference>
<dbReference type="EMBL" id="ABDF02000077">
    <property type="protein sequence ID" value="EHK20894.1"/>
    <property type="molecule type" value="Genomic_DNA"/>
</dbReference>
<dbReference type="HOGENOM" id="CLU_2223634_0_0_1"/>
<organism evidence="1 2">
    <name type="scientific">Hypocrea virens (strain Gv29-8 / FGSC 10586)</name>
    <name type="common">Gliocladium virens</name>
    <name type="synonym">Trichoderma virens</name>
    <dbReference type="NCBI Taxonomy" id="413071"/>
    <lineage>
        <taxon>Eukaryota</taxon>
        <taxon>Fungi</taxon>
        <taxon>Dikarya</taxon>
        <taxon>Ascomycota</taxon>
        <taxon>Pezizomycotina</taxon>
        <taxon>Sordariomycetes</taxon>
        <taxon>Hypocreomycetidae</taxon>
        <taxon>Hypocreales</taxon>
        <taxon>Hypocreaceae</taxon>
        <taxon>Trichoderma</taxon>
    </lineage>
</organism>
<dbReference type="AlphaFoldDB" id="G9MXJ6"/>
<dbReference type="Proteomes" id="UP000007115">
    <property type="component" value="Unassembled WGS sequence"/>
</dbReference>
<evidence type="ECO:0000313" key="1">
    <source>
        <dbReference type="EMBL" id="EHK20894.1"/>
    </source>
</evidence>